<dbReference type="SUPFAM" id="SSF53448">
    <property type="entry name" value="Nucleotide-diphospho-sugar transferases"/>
    <property type="match status" value="1"/>
</dbReference>
<protein>
    <submittedName>
        <fullName evidence="3">Glycosyl transferase family 2</fullName>
    </submittedName>
</protein>
<dbReference type="PANTHER" id="PTHR43685:SF2">
    <property type="entry name" value="GLYCOSYLTRANSFERASE 2-LIKE DOMAIN-CONTAINING PROTEIN"/>
    <property type="match status" value="1"/>
</dbReference>
<evidence type="ECO:0000313" key="4">
    <source>
        <dbReference type="Proteomes" id="UP000006794"/>
    </source>
</evidence>
<dbReference type="RefSeq" id="WP_013879869.1">
    <property type="nucleotide sequence ID" value="NC_015666.1"/>
</dbReference>
<dbReference type="NCBIfam" id="NF041394">
    <property type="entry name" value="GtaseAglG_Halo"/>
    <property type="match status" value="1"/>
</dbReference>
<gene>
    <name evidence="3" type="ordered locus">Halxa_2355</name>
</gene>
<accession>F8DA51</accession>
<keyword evidence="1" id="KW-0812">Transmembrane</keyword>
<evidence type="ECO:0000256" key="1">
    <source>
        <dbReference type="SAM" id="Phobius"/>
    </source>
</evidence>
<dbReference type="HOGENOM" id="CLU_025996_19_2_2"/>
<name>F8DA51_HALXS</name>
<dbReference type="EMBL" id="CP002839">
    <property type="protein sequence ID" value="AEH36977.1"/>
    <property type="molecule type" value="Genomic_DNA"/>
</dbReference>
<dbReference type="InterPro" id="IPR050834">
    <property type="entry name" value="Glycosyltransf_2"/>
</dbReference>
<evidence type="ECO:0000313" key="3">
    <source>
        <dbReference type="EMBL" id="AEH36977.1"/>
    </source>
</evidence>
<feature type="domain" description="Glycosyltransferase 2-like" evidence="2">
    <location>
        <begin position="4"/>
        <end position="169"/>
    </location>
</feature>
<dbReference type="InterPro" id="IPR053553">
    <property type="entry name" value="GDP_glucuronosyltransferase"/>
</dbReference>
<dbReference type="PANTHER" id="PTHR43685">
    <property type="entry name" value="GLYCOSYLTRANSFERASE"/>
    <property type="match status" value="1"/>
</dbReference>
<dbReference type="STRING" id="797210.Halxa_2355"/>
<feature type="transmembrane region" description="Helical" evidence="1">
    <location>
        <begin position="280"/>
        <end position="301"/>
    </location>
</feature>
<dbReference type="InterPro" id="IPR001173">
    <property type="entry name" value="Glyco_trans_2-like"/>
</dbReference>
<dbReference type="GO" id="GO:0016740">
    <property type="term" value="F:transferase activity"/>
    <property type="evidence" value="ECO:0007669"/>
    <property type="project" value="UniProtKB-KW"/>
</dbReference>
<keyword evidence="1" id="KW-1133">Transmembrane helix</keyword>
<reference evidence="3 4" key="1">
    <citation type="journal article" date="2012" name="Stand. Genomic Sci.">
        <title>Complete genome sequence of Halopiger xanaduensis type strain (SH-6(T)).</title>
        <authorList>
            <person name="Anderson I."/>
            <person name="Tindall B.J."/>
            <person name="Rohde M."/>
            <person name="Lucas S."/>
            <person name="Han J."/>
            <person name="Lapidus A."/>
            <person name="Cheng J.F."/>
            <person name="Goodwin L."/>
            <person name="Pitluck S."/>
            <person name="Peters L."/>
            <person name="Pati A."/>
            <person name="Mikhailova N."/>
            <person name="Pagani I."/>
            <person name="Teshima H."/>
            <person name="Han C."/>
            <person name="Tapia R."/>
            <person name="Land M."/>
            <person name="Woyke T."/>
            <person name="Klenk H.P."/>
            <person name="Kyrpides N."/>
            <person name="Ivanova N."/>
        </authorList>
    </citation>
    <scope>NUCLEOTIDE SEQUENCE [LARGE SCALE GENOMIC DNA]</scope>
    <source>
        <strain evidence="4">DSM 18323 / JCM 14033 / SH-6</strain>
    </source>
</reference>
<keyword evidence="3" id="KW-0808">Transferase</keyword>
<dbReference type="OrthoDB" id="324632at2157"/>
<dbReference type="InterPro" id="IPR029044">
    <property type="entry name" value="Nucleotide-diphossugar_trans"/>
</dbReference>
<dbReference type="eggNOG" id="arCOG01387">
    <property type="taxonomic scope" value="Archaea"/>
</dbReference>
<sequence length="310" mass="35160">MKVSVVICIYSMDRFEAFSEAVESVLDQTYEPVETILIVDGNQTVYERVEEEWGGHERITVYCNDENVGLSMSRNRGAELANGDVIAFLDDDAVADEQWVKELVSVYEEHDVEAVGGKMVPQWVAGKPTFLPEEFYWLVGVTYRGFPNEGAVRNTFGSNISFRADVLSELGGFDPNLGRKSGKHVQGEETELAARLRTELNGTLYYTPDAKVKHKIFDYRTRFPWLAKRAFWQGYSKHVMKRLVPASGADETAFLKRLVLKFVAERVANLFRTPDKSKVLQLWAIFVFTVAVGLGYIYGMVRNHSLDSKE</sequence>
<dbReference type="KEGG" id="hxa:Halxa_2355"/>
<dbReference type="Pfam" id="PF00535">
    <property type="entry name" value="Glycos_transf_2"/>
    <property type="match status" value="1"/>
</dbReference>
<dbReference type="AlphaFoldDB" id="F8DA51"/>
<organism evidence="3 4">
    <name type="scientific">Halopiger xanaduensis (strain DSM 18323 / JCM 14033 / SH-6)</name>
    <dbReference type="NCBI Taxonomy" id="797210"/>
    <lineage>
        <taxon>Archaea</taxon>
        <taxon>Methanobacteriati</taxon>
        <taxon>Methanobacteriota</taxon>
        <taxon>Stenosarchaea group</taxon>
        <taxon>Halobacteria</taxon>
        <taxon>Halobacteriales</taxon>
        <taxon>Natrialbaceae</taxon>
        <taxon>Halopiger</taxon>
    </lineage>
</organism>
<keyword evidence="1" id="KW-0472">Membrane</keyword>
<dbReference type="GeneID" id="10797314"/>
<evidence type="ECO:0000259" key="2">
    <source>
        <dbReference type="Pfam" id="PF00535"/>
    </source>
</evidence>
<proteinExistence type="predicted"/>
<dbReference type="Gene3D" id="3.90.550.10">
    <property type="entry name" value="Spore Coat Polysaccharide Biosynthesis Protein SpsA, Chain A"/>
    <property type="match status" value="1"/>
</dbReference>
<dbReference type="Proteomes" id="UP000006794">
    <property type="component" value="Chromosome"/>
</dbReference>
<keyword evidence="4" id="KW-1185">Reference proteome</keyword>